<evidence type="ECO:0000256" key="7">
    <source>
        <dbReference type="ARBA" id="ARBA00022777"/>
    </source>
</evidence>
<evidence type="ECO:0000256" key="5">
    <source>
        <dbReference type="ARBA" id="ARBA00022679"/>
    </source>
</evidence>
<proteinExistence type="predicted"/>
<dbReference type="EC" id="2.7.13.3" evidence="3"/>
<evidence type="ECO:0000256" key="3">
    <source>
        <dbReference type="ARBA" id="ARBA00012438"/>
    </source>
</evidence>
<evidence type="ECO:0000256" key="1">
    <source>
        <dbReference type="ARBA" id="ARBA00000085"/>
    </source>
</evidence>
<comment type="caution">
    <text evidence="11">The sequence shown here is derived from an EMBL/GenBank/DDBJ whole genome shotgun (WGS) entry which is preliminary data.</text>
</comment>
<dbReference type="SUPFAM" id="SSF55874">
    <property type="entry name" value="ATPase domain of HSP90 chaperone/DNA topoisomerase II/histidine kinase"/>
    <property type="match status" value="1"/>
</dbReference>
<accession>A0A494Z541</accession>
<evidence type="ECO:0000259" key="10">
    <source>
        <dbReference type="PROSITE" id="PS50109"/>
    </source>
</evidence>
<evidence type="ECO:0000256" key="6">
    <source>
        <dbReference type="ARBA" id="ARBA00022741"/>
    </source>
</evidence>
<dbReference type="InterPro" id="IPR000014">
    <property type="entry name" value="PAS"/>
</dbReference>
<dbReference type="CDD" id="cd00075">
    <property type="entry name" value="HATPase"/>
    <property type="match status" value="1"/>
</dbReference>
<keyword evidence="5" id="KW-0808">Transferase</keyword>
<dbReference type="Pfam" id="PF13188">
    <property type="entry name" value="PAS_8"/>
    <property type="match status" value="1"/>
</dbReference>
<comment type="catalytic activity">
    <reaction evidence="1">
        <text>ATP + protein L-histidine = ADP + protein N-phospho-L-histidine.</text>
        <dbReference type="EC" id="2.7.13.3"/>
    </reaction>
</comment>
<keyword evidence="8" id="KW-0067">ATP-binding</keyword>
<dbReference type="Pfam" id="PF02518">
    <property type="entry name" value="HATPase_c"/>
    <property type="match status" value="1"/>
</dbReference>
<dbReference type="FunFam" id="3.30.565.10:FF:000006">
    <property type="entry name" value="Sensor histidine kinase WalK"/>
    <property type="match status" value="1"/>
</dbReference>
<dbReference type="GO" id="GO:0005524">
    <property type="term" value="F:ATP binding"/>
    <property type="evidence" value="ECO:0007669"/>
    <property type="project" value="UniProtKB-KW"/>
</dbReference>
<keyword evidence="9" id="KW-0902">Two-component regulatory system</keyword>
<evidence type="ECO:0000256" key="4">
    <source>
        <dbReference type="ARBA" id="ARBA00022553"/>
    </source>
</evidence>
<dbReference type="Proteomes" id="UP000272238">
    <property type="component" value="Unassembled WGS sequence"/>
</dbReference>
<dbReference type="RefSeq" id="WP_121214100.1">
    <property type="nucleotide sequence ID" value="NZ_RBZN01000013.1"/>
</dbReference>
<dbReference type="AlphaFoldDB" id="A0A494Z541"/>
<dbReference type="InterPro" id="IPR004358">
    <property type="entry name" value="Sig_transdc_His_kin-like_C"/>
</dbReference>
<dbReference type="PANTHER" id="PTHR43065:SF10">
    <property type="entry name" value="PEROXIDE STRESS-ACTIVATED HISTIDINE KINASE MAK3"/>
    <property type="match status" value="1"/>
</dbReference>
<comment type="subcellular location">
    <subcellularLocation>
        <location evidence="2">Cell membrane</location>
        <topology evidence="2">Multi-pass membrane protein</topology>
    </subcellularLocation>
</comment>
<evidence type="ECO:0000313" key="11">
    <source>
        <dbReference type="EMBL" id="RKQ17674.1"/>
    </source>
</evidence>
<dbReference type="Gene3D" id="1.10.287.130">
    <property type="match status" value="1"/>
</dbReference>
<gene>
    <name evidence="11" type="ORF">D8M03_07175</name>
</gene>
<evidence type="ECO:0000256" key="8">
    <source>
        <dbReference type="ARBA" id="ARBA00022840"/>
    </source>
</evidence>
<organism evidence="11 12">
    <name type="scientific">Ureibacillus endophyticus</name>
    <dbReference type="NCBI Taxonomy" id="1978490"/>
    <lineage>
        <taxon>Bacteria</taxon>
        <taxon>Bacillati</taxon>
        <taxon>Bacillota</taxon>
        <taxon>Bacilli</taxon>
        <taxon>Bacillales</taxon>
        <taxon>Caryophanaceae</taxon>
        <taxon>Ureibacillus</taxon>
    </lineage>
</organism>
<evidence type="ECO:0000256" key="2">
    <source>
        <dbReference type="ARBA" id="ARBA00004651"/>
    </source>
</evidence>
<evidence type="ECO:0000313" key="12">
    <source>
        <dbReference type="Proteomes" id="UP000272238"/>
    </source>
</evidence>
<dbReference type="InterPro" id="IPR003594">
    <property type="entry name" value="HATPase_dom"/>
</dbReference>
<dbReference type="CDD" id="cd00082">
    <property type="entry name" value="HisKA"/>
    <property type="match status" value="1"/>
</dbReference>
<dbReference type="InterPro" id="IPR036890">
    <property type="entry name" value="HATPase_C_sf"/>
</dbReference>
<dbReference type="Gene3D" id="3.30.565.10">
    <property type="entry name" value="Histidine kinase-like ATPase, C-terminal domain"/>
    <property type="match status" value="1"/>
</dbReference>
<reference evidence="11 12" key="1">
    <citation type="journal article" date="2016" name="Antonie Van Leeuwenhoek">
        <title>Lysinibacillus endophyticus sp. nov., an indole-3-acetic acid producing endophytic bacterium isolated from corn root (Zea mays cv. Xinken-5).</title>
        <authorList>
            <person name="Yu J."/>
            <person name="Guan X."/>
            <person name="Liu C."/>
            <person name="Xiang W."/>
            <person name="Yu Z."/>
            <person name="Liu X."/>
            <person name="Wang G."/>
        </authorList>
    </citation>
    <scope>NUCLEOTIDE SEQUENCE [LARGE SCALE GENOMIC DNA]</scope>
    <source>
        <strain evidence="11 12">DSM 100506</strain>
    </source>
</reference>
<dbReference type="OrthoDB" id="9815750at2"/>
<sequence>MVKTVSPIFRKLFQAVKDPVLILNTSCQIESINDYAAQLLNINNVTKQQPLPMDEPSKLQWASFVDKIRMDMGGFCVLNIKTSENQYRKIKLAGYYHEREKLIFARISLIHEEIFSMINDVPHGMILTAISGEIIDLNDIASNYIECEKCEIINCQHENIFDYLIDYNYSKLQYFANLMNNGRASINVSKTNRFGEEMFYKLESKFNYKMSMIVTTITDETENVKLKQQLEQQNSLNAIGQMAASIAHEIRNPMTSLKGFIELLKINSTEDGYKYLNVMDSEIHRMEKILSEFLYLSKPKERSFEKLSIAQIVDEVIELMLPHAVHHNVILRSDYHDNQSTLIFGNDNRLKQMLINLVKNAIEAMPNGGQITITLENKDSYIQLSVKDEGAGITELEQSNLFKPFYTTKETGTGLGLALVKKVVEEHNGSISVESTVGMGTTFIINLPFCEQNLQTQDEEELINYWTNRESVKKIPVV</sequence>
<keyword evidence="4" id="KW-0597">Phosphoprotein</keyword>
<dbReference type="SMART" id="SM00388">
    <property type="entry name" value="HisKA"/>
    <property type="match status" value="1"/>
</dbReference>
<dbReference type="GO" id="GO:0000155">
    <property type="term" value="F:phosphorelay sensor kinase activity"/>
    <property type="evidence" value="ECO:0007669"/>
    <property type="project" value="InterPro"/>
</dbReference>
<name>A0A494Z541_9BACL</name>
<protein>
    <recommendedName>
        <fullName evidence="3">histidine kinase</fullName>
        <ecNumber evidence="3">2.7.13.3</ecNumber>
    </recommendedName>
</protein>
<keyword evidence="7" id="KW-0418">Kinase</keyword>
<dbReference type="SUPFAM" id="SSF47384">
    <property type="entry name" value="Homodimeric domain of signal transducing histidine kinase"/>
    <property type="match status" value="1"/>
</dbReference>
<dbReference type="PRINTS" id="PR00344">
    <property type="entry name" value="BCTRLSENSOR"/>
</dbReference>
<dbReference type="PANTHER" id="PTHR43065">
    <property type="entry name" value="SENSOR HISTIDINE KINASE"/>
    <property type="match status" value="1"/>
</dbReference>
<dbReference type="EMBL" id="RBZN01000013">
    <property type="protein sequence ID" value="RKQ17674.1"/>
    <property type="molecule type" value="Genomic_DNA"/>
</dbReference>
<keyword evidence="6" id="KW-0547">Nucleotide-binding</keyword>
<dbReference type="Pfam" id="PF00512">
    <property type="entry name" value="HisKA"/>
    <property type="match status" value="1"/>
</dbReference>
<dbReference type="InterPro" id="IPR005467">
    <property type="entry name" value="His_kinase_dom"/>
</dbReference>
<dbReference type="PROSITE" id="PS50109">
    <property type="entry name" value="HIS_KIN"/>
    <property type="match status" value="1"/>
</dbReference>
<feature type="domain" description="Histidine kinase" evidence="10">
    <location>
        <begin position="245"/>
        <end position="451"/>
    </location>
</feature>
<dbReference type="InterPro" id="IPR036097">
    <property type="entry name" value="HisK_dim/P_sf"/>
</dbReference>
<keyword evidence="12" id="KW-1185">Reference proteome</keyword>
<dbReference type="SMART" id="SM00387">
    <property type="entry name" value="HATPase_c"/>
    <property type="match status" value="1"/>
</dbReference>
<dbReference type="InterPro" id="IPR003661">
    <property type="entry name" value="HisK_dim/P_dom"/>
</dbReference>
<dbReference type="GO" id="GO:0005886">
    <property type="term" value="C:plasma membrane"/>
    <property type="evidence" value="ECO:0007669"/>
    <property type="project" value="UniProtKB-SubCell"/>
</dbReference>
<evidence type="ECO:0000256" key="9">
    <source>
        <dbReference type="ARBA" id="ARBA00023012"/>
    </source>
</evidence>